<dbReference type="Pfam" id="PF11898">
    <property type="entry name" value="DUF3418"/>
    <property type="match status" value="1"/>
</dbReference>
<evidence type="ECO:0000313" key="2">
    <source>
        <dbReference type="EMBL" id="SPX53143.1"/>
    </source>
</evidence>
<dbReference type="Proteomes" id="UP000251123">
    <property type="component" value="Unassembled WGS sequence"/>
</dbReference>
<feature type="domain" description="RNA helicase HrpA C-terminal" evidence="1">
    <location>
        <begin position="4"/>
        <end position="38"/>
    </location>
</feature>
<keyword evidence="2" id="KW-0347">Helicase</keyword>
<organism evidence="2 3">
    <name type="scientific">Klebsiella pneumoniae</name>
    <dbReference type="NCBI Taxonomy" id="573"/>
    <lineage>
        <taxon>Bacteria</taxon>
        <taxon>Pseudomonadati</taxon>
        <taxon>Pseudomonadota</taxon>
        <taxon>Gammaproteobacteria</taxon>
        <taxon>Enterobacterales</taxon>
        <taxon>Enterobacteriaceae</taxon>
        <taxon>Klebsiella/Raoultella group</taxon>
        <taxon>Klebsiella</taxon>
        <taxon>Klebsiella pneumoniae complex</taxon>
    </lineage>
</organism>
<keyword evidence="2" id="KW-0547">Nucleotide-binding</keyword>
<dbReference type="GO" id="GO:0004386">
    <property type="term" value="F:helicase activity"/>
    <property type="evidence" value="ECO:0007669"/>
    <property type="project" value="UniProtKB-KW"/>
</dbReference>
<name>A0A2X1QCJ0_KLEPN</name>
<dbReference type="AlphaFoldDB" id="A0A2X1QCJ0"/>
<evidence type="ECO:0000313" key="3">
    <source>
        <dbReference type="Proteomes" id="UP000251123"/>
    </source>
</evidence>
<gene>
    <name evidence="2" type="ORF">NCTC9601_00676</name>
</gene>
<reference evidence="2 3" key="1">
    <citation type="submission" date="2018-06" db="EMBL/GenBank/DDBJ databases">
        <authorList>
            <consortium name="Pathogen Informatics"/>
            <person name="Doyle S."/>
        </authorList>
    </citation>
    <scope>NUCLEOTIDE SEQUENCE [LARGE SCALE GENOMIC DNA]</scope>
    <source>
        <strain evidence="2 3">NCTC9601</strain>
    </source>
</reference>
<dbReference type="InterPro" id="IPR024590">
    <property type="entry name" value="HrpA_C"/>
</dbReference>
<keyword evidence="2" id="KW-0067">ATP-binding</keyword>
<proteinExistence type="predicted"/>
<protein>
    <submittedName>
        <fullName evidence="2">ATP-dependent helicase hrpA</fullName>
    </submittedName>
</protein>
<sequence>MSGEIRWMIEELRVSFFAQQLGTPYPISDKRVLQAMEQITP</sequence>
<keyword evidence="2" id="KW-0378">Hydrolase</keyword>
<evidence type="ECO:0000259" key="1">
    <source>
        <dbReference type="Pfam" id="PF11898"/>
    </source>
</evidence>
<dbReference type="EMBL" id="UASN01000008">
    <property type="protein sequence ID" value="SPX53143.1"/>
    <property type="molecule type" value="Genomic_DNA"/>
</dbReference>
<accession>A0A2X1QCJ0</accession>